<dbReference type="EC" id="5.3.1.1" evidence="7"/>
<evidence type="ECO:0000313" key="9">
    <source>
        <dbReference type="Proteomes" id="UP000054408"/>
    </source>
</evidence>
<dbReference type="Pfam" id="PF00121">
    <property type="entry name" value="TIM"/>
    <property type="match status" value="1"/>
</dbReference>
<dbReference type="GO" id="GO:0006094">
    <property type="term" value="P:gluconeogenesis"/>
    <property type="evidence" value="ECO:0007669"/>
    <property type="project" value="UniProtKB-UniPathway"/>
</dbReference>
<dbReference type="Gene3D" id="3.20.20.70">
    <property type="entry name" value="Aldolase class I"/>
    <property type="match status" value="1"/>
</dbReference>
<dbReference type="OrthoDB" id="6715177at2759"/>
<dbReference type="InterPro" id="IPR035990">
    <property type="entry name" value="TIM_sf"/>
</dbReference>
<comment type="catalytic activity">
    <reaction evidence="7">
        <text>D-glyceraldehyde 3-phosphate = dihydroxyacetone phosphate</text>
        <dbReference type="Rhea" id="RHEA:18585"/>
        <dbReference type="ChEBI" id="CHEBI:57642"/>
        <dbReference type="ChEBI" id="CHEBI:59776"/>
        <dbReference type="EC" id="5.3.1.1"/>
    </reaction>
</comment>
<evidence type="ECO:0000256" key="1">
    <source>
        <dbReference type="ARBA" id="ARBA00004680"/>
    </source>
</evidence>
<name>A0A0L0DY21_THETB</name>
<comment type="similarity">
    <text evidence="2 7">Belongs to the triosephosphate isomerase family.</text>
</comment>
<keyword evidence="9" id="KW-1185">Reference proteome</keyword>
<dbReference type="NCBIfam" id="TIGR00419">
    <property type="entry name" value="tim"/>
    <property type="match status" value="1"/>
</dbReference>
<reference evidence="8 9" key="1">
    <citation type="submission" date="2010-05" db="EMBL/GenBank/DDBJ databases">
        <title>The Genome Sequence of Thecamonas trahens ATCC 50062.</title>
        <authorList>
            <consortium name="The Broad Institute Genome Sequencing Platform"/>
            <person name="Russ C."/>
            <person name="Cuomo C."/>
            <person name="Shea T."/>
            <person name="Young S.K."/>
            <person name="Zeng Q."/>
            <person name="Koehrsen M."/>
            <person name="Haas B."/>
            <person name="Borodovsky M."/>
            <person name="Guigo R."/>
            <person name="Alvarado L."/>
            <person name="Berlin A."/>
            <person name="Bochicchio J."/>
            <person name="Borenstein D."/>
            <person name="Chapman S."/>
            <person name="Chen Z."/>
            <person name="Freedman E."/>
            <person name="Gellesch M."/>
            <person name="Goldberg J."/>
            <person name="Griggs A."/>
            <person name="Gujja S."/>
            <person name="Heilman E."/>
            <person name="Heiman D."/>
            <person name="Hepburn T."/>
            <person name="Howarth C."/>
            <person name="Jen D."/>
            <person name="Larson L."/>
            <person name="Mehta T."/>
            <person name="Park D."/>
            <person name="Pearson M."/>
            <person name="Roberts A."/>
            <person name="Saif S."/>
            <person name="Shenoy N."/>
            <person name="Sisk P."/>
            <person name="Stolte C."/>
            <person name="Sykes S."/>
            <person name="Thomson T."/>
            <person name="Walk T."/>
            <person name="White J."/>
            <person name="Yandava C."/>
            <person name="Burger G."/>
            <person name="Gray M.W."/>
            <person name="Holland P.W.H."/>
            <person name="King N."/>
            <person name="Lang F.B.F."/>
            <person name="Roger A.J."/>
            <person name="Ruiz-Trillo I."/>
            <person name="Lander E."/>
            <person name="Nusbaum C."/>
        </authorList>
    </citation>
    <scope>NUCLEOTIDE SEQUENCE [LARGE SCALE GENOMIC DNA]</scope>
    <source>
        <strain evidence="8 9">ATCC 50062</strain>
    </source>
</reference>
<dbReference type="HAMAP" id="MF_00147_B">
    <property type="entry name" value="TIM_B"/>
    <property type="match status" value="1"/>
</dbReference>
<comment type="pathway">
    <text evidence="7">Carbohydrate biosynthesis; gluconeogenesis.</text>
</comment>
<dbReference type="PROSITE" id="PS51440">
    <property type="entry name" value="TIM_2"/>
    <property type="match status" value="1"/>
</dbReference>
<evidence type="ECO:0000256" key="2">
    <source>
        <dbReference type="ARBA" id="ARBA00007422"/>
    </source>
</evidence>
<dbReference type="InterPro" id="IPR020861">
    <property type="entry name" value="Triosephosphate_isomerase_AS"/>
</dbReference>
<dbReference type="PANTHER" id="PTHR21139:SF2">
    <property type="entry name" value="TRIOSEPHOSPHATE ISOMERASE"/>
    <property type="match status" value="1"/>
</dbReference>
<dbReference type="GO" id="GO:0019563">
    <property type="term" value="P:glycerol catabolic process"/>
    <property type="evidence" value="ECO:0007669"/>
    <property type="project" value="TreeGrafter"/>
</dbReference>
<evidence type="ECO:0000256" key="4">
    <source>
        <dbReference type="ARBA" id="ARBA00022432"/>
    </source>
</evidence>
<evidence type="ECO:0000256" key="3">
    <source>
        <dbReference type="ARBA" id="ARBA00011738"/>
    </source>
</evidence>
<dbReference type="InterPro" id="IPR022896">
    <property type="entry name" value="TrioseP_Isoase_bac/euk"/>
</dbReference>
<dbReference type="InterPro" id="IPR013785">
    <property type="entry name" value="Aldolase_TIM"/>
</dbReference>
<dbReference type="GO" id="GO:0006096">
    <property type="term" value="P:glycolytic process"/>
    <property type="evidence" value="ECO:0007669"/>
    <property type="project" value="UniProtKB-UniPathway"/>
</dbReference>
<dbReference type="SUPFAM" id="SSF51351">
    <property type="entry name" value="Triosephosphate isomerase (TIM)"/>
    <property type="match status" value="1"/>
</dbReference>
<dbReference type="GeneID" id="25562099"/>
<dbReference type="CDD" id="cd00311">
    <property type="entry name" value="TIM"/>
    <property type="match status" value="1"/>
</dbReference>
<dbReference type="FunFam" id="3.20.20.70:FF:000016">
    <property type="entry name" value="Triosephosphate isomerase"/>
    <property type="match status" value="1"/>
</dbReference>
<dbReference type="STRING" id="461836.A0A0L0DY21"/>
<keyword evidence="6 7" id="KW-0413">Isomerase</keyword>
<dbReference type="RefSeq" id="XP_013760960.1">
    <property type="nucleotide sequence ID" value="XM_013905506.1"/>
</dbReference>
<keyword evidence="5 7" id="KW-0324">Glycolysis</keyword>
<dbReference type="UniPathway" id="UPA00109">
    <property type="reaction ID" value="UER00189"/>
</dbReference>
<gene>
    <name evidence="8" type="ORF">AMSG_02418</name>
</gene>
<dbReference type="EMBL" id="GL349441">
    <property type="protein sequence ID" value="KNC56448.1"/>
    <property type="molecule type" value="Genomic_DNA"/>
</dbReference>
<dbReference type="GO" id="GO:0005829">
    <property type="term" value="C:cytosol"/>
    <property type="evidence" value="ECO:0007669"/>
    <property type="project" value="TreeGrafter"/>
</dbReference>
<dbReference type="GO" id="GO:0004807">
    <property type="term" value="F:triose-phosphate isomerase activity"/>
    <property type="evidence" value="ECO:0007669"/>
    <property type="project" value="UniProtKB-EC"/>
</dbReference>
<evidence type="ECO:0000313" key="8">
    <source>
        <dbReference type="EMBL" id="KNC56448.1"/>
    </source>
</evidence>
<dbReference type="UniPathway" id="UPA00138"/>
<dbReference type="AlphaFoldDB" id="A0A0L0DY21"/>
<dbReference type="OMA" id="MHWADAG"/>
<proteinExistence type="inferred from homology"/>
<comment type="subunit">
    <text evidence="3">Homodimer.</text>
</comment>
<dbReference type="GO" id="GO:0046166">
    <property type="term" value="P:glyceraldehyde-3-phosphate biosynthetic process"/>
    <property type="evidence" value="ECO:0007669"/>
    <property type="project" value="TreeGrafter"/>
</dbReference>
<dbReference type="Proteomes" id="UP000054408">
    <property type="component" value="Unassembled WGS sequence"/>
</dbReference>
<sequence length="268" mass="27426">MSIRKVFVGGNHKCNGSVTATSSRARLLAEAAPDLPSSDDVDIVIAPPAPYILTTKAVLDEHGSSAAVALQDVAIAREGGAHTGTVAADMAADLGAAWVIVGHSERRHVYGESDAHTRAKIAAVLDADLGLIYCVGETLEQREGGDAFGPVAAQMAALFDNPALATKPELWANIVVAYEPVWAIGTGKVASPEQAQEIHTQLRAAVAAATSPDIAAAVRIIYGGSVKLANCAELIAMPDIDGFLIGGASLKPEFVDIIKTAAAAGASA</sequence>
<dbReference type="PROSITE" id="PS00171">
    <property type="entry name" value="TIM_1"/>
    <property type="match status" value="1"/>
</dbReference>
<evidence type="ECO:0000256" key="6">
    <source>
        <dbReference type="ARBA" id="ARBA00023235"/>
    </source>
</evidence>
<protein>
    <recommendedName>
        <fullName evidence="7">Triosephosphate isomerase</fullName>
        <ecNumber evidence="7">5.3.1.1</ecNumber>
    </recommendedName>
</protein>
<keyword evidence="4 7" id="KW-0312">Gluconeogenesis</keyword>
<dbReference type="InterPro" id="IPR000652">
    <property type="entry name" value="Triosephosphate_isomerase"/>
</dbReference>
<dbReference type="eggNOG" id="KOG1643">
    <property type="taxonomic scope" value="Eukaryota"/>
</dbReference>
<comment type="pathway">
    <text evidence="1 7">Carbohydrate degradation; glycolysis; D-glyceraldehyde 3-phosphate from glycerone phosphate: step 1/1.</text>
</comment>
<organism evidence="8 9">
    <name type="scientific">Thecamonas trahens ATCC 50062</name>
    <dbReference type="NCBI Taxonomy" id="461836"/>
    <lineage>
        <taxon>Eukaryota</taxon>
        <taxon>Apusozoa</taxon>
        <taxon>Apusomonadida</taxon>
        <taxon>Apusomonadidae</taxon>
        <taxon>Thecamonas</taxon>
    </lineage>
</organism>
<accession>A0A0L0DY21</accession>
<evidence type="ECO:0000256" key="5">
    <source>
        <dbReference type="ARBA" id="ARBA00023152"/>
    </source>
</evidence>
<evidence type="ECO:0000256" key="7">
    <source>
        <dbReference type="RuleBase" id="RU363013"/>
    </source>
</evidence>
<dbReference type="PANTHER" id="PTHR21139">
    <property type="entry name" value="TRIOSEPHOSPHATE ISOMERASE"/>
    <property type="match status" value="1"/>
</dbReference>